<dbReference type="PANTHER" id="PTHR47027:SF25">
    <property type="entry name" value="REVERSE TRANSCRIPTASE DOMAIN-CONTAINING PROTEIN"/>
    <property type="match status" value="1"/>
</dbReference>
<keyword evidence="3" id="KW-1185">Reference proteome</keyword>
<evidence type="ECO:0000259" key="1">
    <source>
        <dbReference type="PROSITE" id="PS50878"/>
    </source>
</evidence>
<dbReference type="AlphaFoldDB" id="A0A151N725"/>
<dbReference type="InterPro" id="IPR000477">
    <property type="entry name" value="RT_dom"/>
</dbReference>
<protein>
    <recommendedName>
        <fullName evidence="1">Reverse transcriptase domain-containing protein</fullName>
    </recommendedName>
</protein>
<dbReference type="Pfam" id="PF00078">
    <property type="entry name" value="RVT_1"/>
    <property type="match status" value="1"/>
</dbReference>
<accession>A0A151N725</accession>
<comment type="caution">
    <text evidence="2">The sequence shown here is derived from an EMBL/GenBank/DDBJ whole genome shotgun (WGS) entry which is preliminary data.</text>
</comment>
<dbReference type="PANTHER" id="PTHR47027">
    <property type="entry name" value="REVERSE TRANSCRIPTASE DOMAIN-CONTAINING PROTEIN"/>
    <property type="match status" value="1"/>
</dbReference>
<proteinExistence type="predicted"/>
<name>A0A151N725_ALLMI</name>
<reference evidence="2 3" key="1">
    <citation type="journal article" date="2012" name="Genome Biol.">
        <title>Sequencing three crocodilian genomes to illuminate the evolution of archosaurs and amniotes.</title>
        <authorList>
            <person name="St John J.A."/>
            <person name="Braun E.L."/>
            <person name="Isberg S.R."/>
            <person name="Miles L.G."/>
            <person name="Chong A.Y."/>
            <person name="Gongora J."/>
            <person name="Dalzell P."/>
            <person name="Moran C."/>
            <person name="Bed'hom B."/>
            <person name="Abzhanov A."/>
            <person name="Burgess S.C."/>
            <person name="Cooksey A.M."/>
            <person name="Castoe T.A."/>
            <person name="Crawford N.G."/>
            <person name="Densmore L.D."/>
            <person name="Drew J.C."/>
            <person name="Edwards S.V."/>
            <person name="Faircloth B.C."/>
            <person name="Fujita M.K."/>
            <person name="Greenwold M.J."/>
            <person name="Hoffmann F.G."/>
            <person name="Howard J.M."/>
            <person name="Iguchi T."/>
            <person name="Janes D.E."/>
            <person name="Khan S.Y."/>
            <person name="Kohno S."/>
            <person name="de Koning A.J."/>
            <person name="Lance S.L."/>
            <person name="McCarthy F.M."/>
            <person name="McCormack J.E."/>
            <person name="Merchant M.E."/>
            <person name="Peterson D.G."/>
            <person name="Pollock D.D."/>
            <person name="Pourmand N."/>
            <person name="Raney B.J."/>
            <person name="Roessler K.A."/>
            <person name="Sanford J.R."/>
            <person name="Sawyer R.H."/>
            <person name="Schmidt C.J."/>
            <person name="Triplett E.W."/>
            <person name="Tuberville T.D."/>
            <person name="Venegas-Anaya M."/>
            <person name="Howard J.T."/>
            <person name="Jarvis E.D."/>
            <person name="Guillette L.J.Jr."/>
            <person name="Glenn T.C."/>
            <person name="Green R.E."/>
            <person name="Ray D.A."/>
        </authorList>
    </citation>
    <scope>NUCLEOTIDE SEQUENCE [LARGE SCALE GENOMIC DNA]</scope>
    <source>
        <strain evidence="2">KSC_2009_1</strain>
    </source>
</reference>
<dbReference type="SUPFAM" id="SSF56672">
    <property type="entry name" value="DNA/RNA polymerases"/>
    <property type="match status" value="1"/>
</dbReference>
<evidence type="ECO:0000313" key="3">
    <source>
        <dbReference type="Proteomes" id="UP000050525"/>
    </source>
</evidence>
<feature type="domain" description="Reverse transcriptase" evidence="1">
    <location>
        <begin position="1"/>
        <end position="155"/>
    </location>
</feature>
<gene>
    <name evidence="2" type="ORF">Y1Q_0007752</name>
</gene>
<dbReference type="PROSITE" id="PS50878">
    <property type="entry name" value="RT_POL"/>
    <property type="match status" value="1"/>
</dbReference>
<organism evidence="2 3">
    <name type="scientific">Alligator mississippiensis</name>
    <name type="common">American alligator</name>
    <dbReference type="NCBI Taxonomy" id="8496"/>
    <lineage>
        <taxon>Eukaryota</taxon>
        <taxon>Metazoa</taxon>
        <taxon>Chordata</taxon>
        <taxon>Craniata</taxon>
        <taxon>Vertebrata</taxon>
        <taxon>Euteleostomi</taxon>
        <taxon>Archelosauria</taxon>
        <taxon>Archosauria</taxon>
        <taxon>Crocodylia</taxon>
        <taxon>Alligatoridae</taxon>
        <taxon>Alligatorinae</taxon>
        <taxon>Alligator</taxon>
    </lineage>
</organism>
<dbReference type="STRING" id="8496.A0A151N725"/>
<sequence>MKKHNISRYLITLIEELYSNANSGVLIDNNINKWFMPSAGVCHGCLLSPCLFNLFLKQIMSDTLQNFTGTVSVAGWKFNNLHFADDIDLIAGTSKQLQELAKMLDKTANSYGMEISAEKSEVTTTSKITSSNVDVKIGNENLERARSFKYLGATIAEDLTTEKEVKARITIFTSQLTKLKKIWASRNITLKVN</sequence>
<evidence type="ECO:0000313" key="2">
    <source>
        <dbReference type="EMBL" id="KYO32551.1"/>
    </source>
</evidence>
<dbReference type="EMBL" id="AKHW03003905">
    <property type="protein sequence ID" value="KYO32551.1"/>
    <property type="molecule type" value="Genomic_DNA"/>
</dbReference>
<dbReference type="Proteomes" id="UP000050525">
    <property type="component" value="Unassembled WGS sequence"/>
</dbReference>
<dbReference type="InterPro" id="IPR043502">
    <property type="entry name" value="DNA/RNA_pol_sf"/>
</dbReference>